<protein>
    <recommendedName>
        <fullName evidence="4 5">Adenylosuccinate lyase</fullName>
        <shortName evidence="5">ASL</shortName>
        <ecNumber evidence="4 5">4.3.2.2</ecNumber>
    </recommendedName>
    <alternativeName>
        <fullName evidence="5">Adenylosuccinase</fullName>
    </alternativeName>
</protein>
<dbReference type="Proteomes" id="UP000253208">
    <property type="component" value="Unassembled WGS sequence"/>
</dbReference>
<proteinExistence type="inferred from homology"/>
<dbReference type="Gene3D" id="1.10.275.60">
    <property type="match status" value="1"/>
</dbReference>
<dbReference type="PRINTS" id="PR00149">
    <property type="entry name" value="FUMRATELYASE"/>
</dbReference>
<comment type="catalytic activity">
    <reaction evidence="5">
        <text>(2S)-2-[5-amino-1-(5-phospho-beta-D-ribosyl)imidazole-4-carboxamido]succinate = 5-amino-1-(5-phospho-beta-D-ribosyl)imidazole-4-carboxamide + fumarate</text>
        <dbReference type="Rhea" id="RHEA:23920"/>
        <dbReference type="ChEBI" id="CHEBI:29806"/>
        <dbReference type="ChEBI" id="CHEBI:58443"/>
        <dbReference type="ChEBI" id="CHEBI:58475"/>
        <dbReference type="EC" id="4.3.2.2"/>
    </reaction>
</comment>
<dbReference type="RefSeq" id="WP_044961987.1">
    <property type="nucleotide sequence ID" value="NZ_PSQG01000008.1"/>
</dbReference>
<evidence type="ECO:0000256" key="5">
    <source>
        <dbReference type="RuleBase" id="RU361172"/>
    </source>
</evidence>
<dbReference type="GO" id="GO:0044208">
    <property type="term" value="P:'de novo' AMP biosynthetic process"/>
    <property type="evidence" value="ECO:0007669"/>
    <property type="project" value="UniProtKB-UniPathway"/>
</dbReference>
<dbReference type="UniPathway" id="UPA00075">
    <property type="reaction ID" value="UER00336"/>
</dbReference>
<dbReference type="PANTHER" id="PTHR43172:SF1">
    <property type="entry name" value="ADENYLOSUCCINATE LYASE"/>
    <property type="match status" value="1"/>
</dbReference>
<dbReference type="GO" id="GO:0004018">
    <property type="term" value="F:N6-(1,2-dicarboxyethyl)AMP AMP-lyase (fumarate-forming) activity"/>
    <property type="evidence" value="ECO:0007669"/>
    <property type="project" value="UniProtKB-UniRule"/>
</dbReference>
<evidence type="ECO:0000259" key="6">
    <source>
        <dbReference type="SMART" id="SM00998"/>
    </source>
</evidence>
<keyword evidence="2 5" id="KW-0658">Purine biosynthesis</keyword>
<dbReference type="GO" id="GO:0070626">
    <property type="term" value="F:(S)-2-(5-amino-1-(5-phospho-D-ribosyl)imidazole-4-carboxamido) succinate lyase (fumarate-forming) activity"/>
    <property type="evidence" value="ECO:0007669"/>
    <property type="project" value="TreeGrafter"/>
</dbReference>
<evidence type="ECO:0000313" key="7">
    <source>
        <dbReference type="EMBL" id="RCH44365.1"/>
    </source>
</evidence>
<keyword evidence="3 5" id="KW-0456">Lyase</keyword>
<dbReference type="GO" id="GO:0005829">
    <property type="term" value="C:cytosol"/>
    <property type="evidence" value="ECO:0007669"/>
    <property type="project" value="TreeGrafter"/>
</dbReference>
<keyword evidence="1" id="KW-0028">Amino-acid biosynthesis</keyword>
<feature type="domain" description="Adenylosuccinate lyase C-terminal" evidence="6">
    <location>
        <begin position="370"/>
        <end position="454"/>
    </location>
</feature>
<comment type="caution">
    <text evidence="7">The sequence shown here is derived from an EMBL/GenBank/DDBJ whole genome shotgun (WGS) entry which is preliminary data.</text>
</comment>
<sequence length="477" mass="53844">MNTDRYVSPLSERYASKEMQYIFSPDMKFRTWRKLWIALAETERELGLNITQEQIDEMKAHADDINYDVAKERERQVRHDVMSHVYAFGVQCPKAKGIIHLGATSCYVGDNTDIIVMTEALKLVRKKLVNVIAELSKFAAQYKDQPTLAFTHFQPAQPTTVGKRATLWTQEFLMDLEDLEYVLSTMKLLGSKGTTGTQASFLELFDGDQETIDKIDPMIAEKMGFRSCYPVSGQTYSRKVDTRVLNILAGIAASAHKMSNDIRLLQHLKEVEEPFEKSQIGSSAMAYKRNPMRSERIASLSRYVMIDALNPAITSATQWFERTLDDSANKRLSVPEGFLAIDGILDLCLNVVDGLVVYPKVIEKRLMSELPFMATENIMMDAVKAGGDRQELHERIRELSMEAGKNVKVEGKDNNLLELIAADPAFNLTLEDLQKSMDPSRYTGRAKEQTEAFIANVVQPVLDAHKDLLGVKVEINV</sequence>
<dbReference type="Gene3D" id="1.10.40.30">
    <property type="entry name" value="Fumarase/aspartase (C-terminal domain)"/>
    <property type="match status" value="1"/>
</dbReference>
<dbReference type="SUPFAM" id="SSF48557">
    <property type="entry name" value="L-aspartase-like"/>
    <property type="match status" value="1"/>
</dbReference>
<dbReference type="InterPro" id="IPR000362">
    <property type="entry name" value="Fumarate_lyase_fam"/>
</dbReference>
<evidence type="ECO:0000313" key="8">
    <source>
        <dbReference type="Proteomes" id="UP000253208"/>
    </source>
</evidence>
<dbReference type="GO" id="GO:0008652">
    <property type="term" value="P:amino acid biosynthetic process"/>
    <property type="evidence" value="ECO:0007669"/>
    <property type="project" value="UniProtKB-KW"/>
</dbReference>
<dbReference type="InterPro" id="IPR022761">
    <property type="entry name" value="Fumarate_lyase_N"/>
</dbReference>
<dbReference type="Pfam" id="PF10397">
    <property type="entry name" value="ADSL_C"/>
    <property type="match status" value="1"/>
</dbReference>
<dbReference type="AlphaFoldDB" id="A0A367G158"/>
<dbReference type="Gene3D" id="1.20.200.10">
    <property type="entry name" value="Fumarase/aspartase (Central domain)"/>
    <property type="match status" value="1"/>
</dbReference>
<dbReference type="FunFam" id="1.10.275.60:FF:000001">
    <property type="entry name" value="Adenylosuccinate lyase"/>
    <property type="match status" value="1"/>
</dbReference>
<reference evidence="7 8" key="1">
    <citation type="submission" date="2018-02" db="EMBL/GenBank/DDBJ databases">
        <title>Complete genome sequencing of Faecalibacterium prausnitzii strains isolated from the human gut.</title>
        <authorList>
            <person name="Fitzgerald B.C."/>
            <person name="Shkoporov A.N."/>
            <person name="Ross P.R."/>
            <person name="Hill C."/>
        </authorList>
    </citation>
    <scope>NUCLEOTIDE SEQUENCE [LARGE SCALE GENOMIC DNA]</scope>
    <source>
        <strain evidence="7 8">APC942/31-1</strain>
    </source>
</reference>
<accession>A0A367G158</accession>
<evidence type="ECO:0000256" key="1">
    <source>
        <dbReference type="ARBA" id="ARBA00022605"/>
    </source>
</evidence>
<dbReference type="InterPro" id="IPR008948">
    <property type="entry name" value="L-Aspartase-like"/>
</dbReference>
<dbReference type="UniPathway" id="UPA00074">
    <property type="reaction ID" value="UER00132"/>
</dbReference>
<comment type="catalytic activity">
    <reaction evidence="5">
        <text>N(6)-(1,2-dicarboxyethyl)-AMP = fumarate + AMP</text>
        <dbReference type="Rhea" id="RHEA:16853"/>
        <dbReference type="ChEBI" id="CHEBI:29806"/>
        <dbReference type="ChEBI" id="CHEBI:57567"/>
        <dbReference type="ChEBI" id="CHEBI:456215"/>
        <dbReference type="EC" id="4.3.2.2"/>
    </reaction>
</comment>
<dbReference type="CDD" id="cd03302">
    <property type="entry name" value="Adenylsuccinate_lyase_2"/>
    <property type="match status" value="1"/>
</dbReference>
<name>A0A367G158_9FIRM</name>
<dbReference type="EMBL" id="PSQG01000008">
    <property type="protein sequence ID" value="RCH44365.1"/>
    <property type="molecule type" value="Genomic_DNA"/>
</dbReference>
<dbReference type="InterPro" id="IPR004769">
    <property type="entry name" value="Pur_lyase"/>
</dbReference>
<dbReference type="InterPro" id="IPR019468">
    <property type="entry name" value="AdenyloSucc_lyase_C"/>
</dbReference>
<dbReference type="EC" id="4.3.2.2" evidence="4 5"/>
<evidence type="ECO:0000256" key="3">
    <source>
        <dbReference type="ARBA" id="ARBA00023239"/>
    </source>
</evidence>
<organism evidence="7 8">
    <name type="scientific">Blautia obeum</name>
    <dbReference type="NCBI Taxonomy" id="40520"/>
    <lineage>
        <taxon>Bacteria</taxon>
        <taxon>Bacillati</taxon>
        <taxon>Bacillota</taxon>
        <taxon>Clostridia</taxon>
        <taxon>Lachnospirales</taxon>
        <taxon>Lachnospiraceae</taxon>
        <taxon>Blautia</taxon>
    </lineage>
</organism>
<dbReference type="SMART" id="SM00998">
    <property type="entry name" value="ADSL_C"/>
    <property type="match status" value="1"/>
</dbReference>
<comment type="similarity">
    <text evidence="5">Belongs to the lyase 1 family. Adenylosuccinate lyase subfamily.</text>
</comment>
<dbReference type="Pfam" id="PF00206">
    <property type="entry name" value="Lyase_1"/>
    <property type="match status" value="1"/>
</dbReference>
<dbReference type="PANTHER" id="PTHR43172">
    <property type="entry name" value="ADENYLOSUCCINATE LYASE"/>
    <property type="match status" value="1"/>
</dbReference>
<comment type="pathway">
    <text evidence="5">Purine metabolism; IMP biosynthesis via de novo pathway; 5-amino-1-(5-phospho-D-ribosyl)imidazole-4-carboxamide from 5-amino-1-(5-phospho-D-ribosyl)imidazole-4-carboxylate: step 2/2.</text>
</comment>
<dbReference type="PROSITE" id="PS00163">
    <property type="entry name" value="FUMARATE_LYASES"/>
    <property type="match status" value="1"/>
</dbReference>
<gene>
    <name evidence="7" type="ORF">C4886_06885</name>
</gene>
<dbReference type="NCBIfam" id="TIGR00928">
    <property type="entry name" value="purB"/>
    <property type="match status" value="1"/>
</dbReference>
<dbReference type="InterPro" id="IPR020557">
    <property type="entry name" value="Fumarate_lyase_CS"/>
</dbReference>
<evidence type="ECO:0000256" key="4">
    <source>
        <dbReference type="NCBIfam" id="TIGR00928"/>
    </source>
</evidence>
<evidence type="ECO:0000256" key="2">
    <source>
        <dbReference type="ARBA" id="ARBA00022755"/>
    </source>
</evidence>
<dbReference type="GO" id="GO:0006189">
    <property type="term" value="P:'de novo' IMP biosynthetic process"/>
    <property type="evidence" value="ECO:0007669"/>
    <property type="project" value="UniProtKB-UniPathway"/>
</dbReference>
<comment type="pathway">
    <text evidence="5">Purine metabolism; AMP biosynthesis via de novo pathway; AMP from IMP: step 2/2.</text>
</comment>